<keyword evidence="2" id="KW-1185">Reference proteome</keyword>
<dbReference type="EMBL" id="MU268708">
    <property type="protein sequence ID" value="KAH7903888.1"/>
    <property type="molecule type" value="Genomic_DNA"/>
</dbReference>
<gene>
    <name evidence="1" type="ORF">BJ138DRAFT_965420</name>
</gene>
<protein>
    <submittedName>
        <fullName evidence="1">Uncharacterized protein</fullName>
    </submittedName>
</protein>
<feature type="non-terminal residue" evidence="1">
    <location>
        <position position="1"/>
    </location>
</feature>
<sequence>PSEQWLNSPAWIDGGINPPRFYATQKEINIDRVAFGYPPLPISVSERLVLAPQSALLGPNNAATNTEAAQAACAAALIFLLFNMPEAHSEAAGHLISVTTVYTAIEKPVSATGSHLSRLTVKKSKARTTKSDHIVLEGSARTKFIESFFAVHDLADQYSPGTHSGPPFKFWWTGSSGGKTGATMIDNDHDFEVAVSAILKKKKDTCHVNVEVDLDDIEGFRVRTRKRVSILSMDFIVPRLDAFTEEEQLHGNIIMELKAKYGCERHQGEHGEVGHCFVDASGEHLGLNNRKLKIWAAAIATADATKHRPPNTVEFDGICDGRLAIKPRGRSGPATPVAPAPTPLAPAPSDTTALIMAALVPLIVNNLAPRPVPSADVITSQPTTPARPRHKAQVPMSPTPAVGFEL</sequence>
<name>A0ACB7ZT65_9AGAM</name>
<evidence type="ECO:0000313" key="1">
    <source>
        <dbReference type="EMBL" id="KAH7903888.1"/>
    </source>
</evidence>
<comment type="caution">
    <text evidence="1">The sequence shown here is derived from an EMBL/GenBank/DDBJ whole genome shotgun (WGS) entry which is preliminary data.</text>
</comment>
<feature type="non-terminal residue" evidence="1">
    <location>
        <position position="406"/>
    </location>
</feature>
<proteinExistence type="predicted"/>
<accession>A0ACB7ZT65</accession>
<evidence type="ECO:0000313" key="2">
    <source>
        <dbReference type="Proteomes" id="UP000790377"/>
    </source>
</evidence>
<dbReference type="Proteomes" id="UP000790377">
    <property type="component" value="Unassembled WGS sequence"/>
</dbReference>
<organism evidence="1 2">
    <name type="scientific">Hygrophoropsis aurantiaca</name>
    <dbReference type="NCBI Taxonomy" id="72124"/>
    <lineage>
        <taxon>Eukaryota</taxon>
        <taxon>Fungi</taxon>
        <taxon>Dikarya</taxon>
        <taxon>Basidiomycota</taxon>
        <taxon>Agaricomycotina</taxon>
        <taxon>Agaricomycetes</taxon>
        <taxon>Agaricomycetidae</taxon>
        <taxon>Boletales</taxon>
        <taxon>Coniophorineae</taxon>
        <taxon>Hygrophoropsidaceae</taxon>
        <taxon>Hygrophoropsis</taxon>
    </lineage>
</organism>
<reference evidence="1" key="1">
    <citation type="journal article" date="2021" name="New Phytol.">
        <title>Evolutionary innovations through gain and loss of genes in the ectomycorrhizal Boletales.</title>
        <authorList>
            <person name="Wu G."/>
            <person name="Miyauchi S."/>
            <person name="Morin E."/>
            <person name="Kuo A."/>
            <person name="Drula E."/>
            <person name="Varga T."/>
            <person name="Kohler A."/>
            <person name="Feng B."/>
            <person name="Cao Y."/>
            <person name="Lipzen A."/>
            <person name="Daum C."/>
            <person name="Hundley H."/>
            <person name="Pangilinan J."/>
            <person name="Johnson J."/>
            <person name="Barry K."/>
            <person name="LaButti K."/>
            <person name="Ng V."/>
            <person name="Ahrendt S."/>
            <person name="Min B."/>
            <person name="Choi I.G."/>
            <person name="Park H."/>
            <person name="Plett J.M."/>
            <person name="Magnuson J."/>
            <person name="Spatafora J.W."/>
            <person name="Nagy L.G."/>
            <person name="Henrissat B."/>
            <person name="Grigoriev I.V."/>
            <person name="Yang Z.L."/>
            <person name="Xu J."/>
            <person name="Martin F.M."/>
        </authorList>
    </citation>
    <scope>NUCLEOTIDE SEQUENCE</scope>
    <source>
        <strain evidence="1">ATCC 28755</strain>
    </source>
</reference>